<dbReference type="SUPFAM" id="SSF52833">
    <property type="entry name" value="Thioredoxin-like"/>
    <property type="match status" value="1"/>
</dbReference>
<dbReference type="EMBL" id="PEXE01000007">
    <property type="protein sequence ID" value="PIU28808.1"/>
    <property type="molecule type" value="Genomic_DNA"/>
</dbReference>
<dbReference type="PANTHER" id="PTHR45663:SF11">
    <property type="entry name" value="GEO12009P1"/>
    <property type="match status" value="1"/>
</dbReference>
<keyword evidence="5 9" id="KW-0676">Redox-active center</keyword>
<feature type="site" description="Deprotonates C-terminal active site Cys" evidence="8">
    <location>
        <position position="23"/>
    </location>
</feature>
<evidence type="ECO:0000256" key="3">
    <source>
        <dbReference type="ARBA" id="ARBA00022982"/>
    </source>
</evidence>
<feature type="domain" description="Thioredoxin" evidence="10">
    <location>
        <begin position="1"/>
        <end position="103"/>
    </location>
</feature>
<dbReference type="Proteomes" id="UP000231669">
    <property type="component" value="Unassembled WGS sequence"/>
</dbReference>
<dbReference type="InterPro" id="IPR036249">
    <property type="entry name" value="Thioredoxin-like_sf"/>
</dbReference>
<dbReference type="PIRSF" id="PIRSF000077">
    <property type="entry name" value="Thioredoxin"/>
    <property type="match status" value="1"/>
</dbReference>
<dbReference type="Gene3D" id="3.40.30.10">
    <property type="entry name" value="Glutaredoxin"/>
    <property type="match status" value="1"/>
</dbReference>
<dbReference type="FunFam" id="3.40.30.10:FF:000001">
    <property type="entry name" value="Thioredoxin"/>
    <property type="match status" value="1"/>
</dbReference>
<evidence type="ECO:0000256" key="7">
    <source>
        <dbReference type="PIRNR" id="PIRNR000077"/>
    </source>
</evidence>
<name>A0A2M6YF68_9BACT</name>
<protein>
    <recommendedName>
        <fullName evidence="6 7">Thioredoxin</fullName>
    </recommendedName>
</protein>
<evidence type="ECO:0000256" key="4">
    <source>
        <dbReference type="ARBA" id="ARBA00023157"/>
    </source>
</evidence>
<feature type="active site" description="Nucleophile" evidence="8">
    <location>
        <position position="32"/>
    </location>
</feature>
<dbReference type="NCBIfam" id="TIGR01068">
    <property type="entry name" value="thioredoxin"/>
    <property type="match status" value="1"/>
</dbReference>
<feature type="active site" description="Nucleophile" evidence="8">
    <location>
        <position position="29"/>
    </location>
</feature>
<evidence type="ECO:0000313" key="11">
    <source>
        <dbReference type="EMBL" id="PIU28808.1"/>
    </source>
</evidence>
<sequence length="103" mass="11450">MVILTDENFKKEVLEANLPVLVDFWAPWCGPCQTAGPVIEELAKEHEGKIKVGKLNVDENPQIGQKYGILSIPTVIIFKNGEEVKRQVGFVGKEGYINLISNI</sequence>
<comment type="caution">
    <text evidence="11">The sequence shown here is derived from an EMBL/GenBank/DDBJ whole genome shotgun (WGS) entry which is preliminary data.</text>
</comment>
<dbReference type="GO" id="GO:0045454">
    <property type="term" value="P:cell redox homeostasis"/>
    <property type="evidence" value="ECO:0007669"/>
    <property type="project" value="TreeGrafter"/>
</dbReference>
<evidence type="ECO:0000313" key="12">
    <source>
        <dbReference type="Proteomes" id="UP000231669"/>
    </source>
</evidence>
<keyword evidence="3" id="KW-0249">Electron transport</keyword>
<dbReference type="AlphaFoldDB" id="A0A2M6YF68"/>
<dbReference type="InterPro" id="IPR005746">
    <property type="entry name" value="Thioredoxin"/>
</dbReference>
<dbReference type="PRINTS" id="PR00421">
    <property type="entry name" value="THIOREDOXIN"/>
</dbReference>
<proteinExistence type="inferred from homology"/>
<dbReference type="Pfam" id="PF00085">
    <property type="entry name" value="Thioredoxin"/>
    <property type="match status" value="1"/>
</dbReference>
<feature type="site" description="Contributes to redox potential value" evidence="8">
    <location>
        <position position="31"/>
    </location>
</feature>
<evidence type="ECO:0000259" key="10">
    <source>
        <dbReference type="PROSITE" id="PS51352"/>
    </source>
</evidence>
<reference evidence="12" key="1">
    <citation type="submission" date="2017-09" db="EMBL/GenBank/DDBJ databases">
        <title>Depth-based differentiation of microbial function through sediment-hosted aquifers and enrichment of novel symbionts in the deep terrestrial subsurface.</title>
        <authorList>
            <person name="Probst A.J."/>
            <person name="Ladd B."/>
            <person name="Jarett J.K."/>
            <person name="Geller-Mcgrath D.E."/>
            <person name="Sieber C.M.K."/>
            <person name="Emerson J.B."/>
            <person name="Anantharaman K."/>
            <person name="Thomas B.C."/>
            <person name="Malmstrom R."/>
            <person name="Stieglmeier M."/>
            <person name="Klingl A."/>
            <person name="Woyke T."/>
            <person name="Ryan C.M."/>
            <person name="Banfield J.F."/>
        </authorList>
    </citation>
    <scope>NUCLEOTIDE SEQUENCE [LARGE SCALE GENOMIC DNA]</scope>
</reference>
<evidence type="ECO:0000256" key="8">
    <source>
        <dbReference type="PIRSR" id="PIRSR000077-1"/>
    </source>
</evidence>
<feature type="disulfide bond" description="Redox-active" evidence="9">
    <location>
        <begin position="29"/>
        <end position="32"/>
    </location>
</feature>
<gene>
    <name evidence="11" type="primary">trxA</name>
    <name evidence="11" type="ORF">COT08_00405</name>
</gene>
<dbReference type="InterPro" id="IPR013766">
    <property type="entry name" value="Thioredoxin_domain"/>
</dbReference>
<evidence type="ECO:0000256" key="6">
    <source>
        <dbReference type="NCBIfam" id="TIGR01068"/>
    </source>
</evidence>
<dbReference type="PANTHER" id="PTHR45663">
    <property type="entry name" value="GEO12009P1"/>
    <property type="match status" value="1"/>
</dbReference>
<dbReference type="GO" id="GO:0015035">
    <property type="term" value="F:protein-disulfide reductase activity"/>
    <property type="evidence" value="ECO:0007669"/>
    <property type="project" value="UniProtKB-UniRule"/>
</dbReference>
<organism evidence="11 12">
    <name type="scientific">Candidatus Woesebacteria bacterium CG07_land_8_20_14_0_80_44_9</name>
    <dbReference type="NCBI Taxonomy" id="1975058"/>
    <lineage>
        <taxon>Bacteria</taxon>
        <taxon>Candidatus Woeseibacteriota</taxon>
    </lineage>
</organism>
<evidence type="ECO:0000256" key="1">
    <source>
        <dbReference type="ARBA" id="ARBA00008987"/>
    </source>
</evidence>
<accession>A0A2M6YF68</accession>
<evidence type="ECO:0000256" key="9">
    <source>
        <dbReference type="PIRSR" id="PIRSR000077-4"/>
    </source>
</evidence>
<evidence type="ECO:0000256" key="2">
    <source>
        <dbReference type="ARBA" id="ARBA00022448"/>
    </source>
</evidence>
<feature type="site" description="Contributes to redox potential value" evidence="8">
    <location>
        <position position="30"/>
    </location>
</feature>
<evidence type="ECO:0000256" key="5">
    <source>
        <dbReference type="ARBA" id="ARBA00023284"/>
    </source>
</evidence>
<comment type="similarity">
    <text evidence="1 7">Belongs to the thioredoxin family.</text>
</comment>
<dbReference type="GO" id="GO:0005829">
    <property type="term" value="C:cytosol"/>
    <property type="evidence" value="ECO:0007669"/>
    <property type="project" value="TreeGrafter"/>
</dbReference>
<dbReference type="CDD" id="cd02947">
    <property type="entry name" value="TRX_family"/>
    <property type="match status" value="1"/>
</dbReference>
<keyword evidence="2" id="KW-0813">Transport</keyword>
<dbReference type="PROSITE" id="PS51352">
    <property type="entry name" value="THIOREDOXIN_2"/>
    <property type="match status" value="1"/>
</dbReference>
<keyword evidence="4 9" id="KW-1015">Disulfide bond</keyword>